<feature type="chain" id="PRO_5019181644" evidence="2">
    <location>
        <begin position="22"/>
        <end position="225"/>
    </location>
</feature>
<comment type="caution">
    <text evidence="3">The sequence shown here is derived from an EMBL/GenBank/DDBJ whole genome shotgun (WGS) entry which is preliminary data.</text>
</comment>
<dbReference type="PANTHER" id="PTHR22603:SF97">
    <property type="entry name" value="CHOLINE_ETHANOLAMINE KINASE"/>
    <property type="match status" value="1"/>
</dbReference>
<keyword evidence="4" id="KW-1185">Reference proteome</keyword>
<evidence type="ECO:0000313" key="4">
    <source>
        <dbReference type="Proteomes" id="UP000289738"/>
    </source>
</evidence>
<protein>
    <submittedName>
        <fullName evidence="3">Uncharacterized protein</fullName>
    </submittedName>
</protein>
<evidence type="ECO:0000256" key="1">
    <source>
        <dbReference type="ARBA" id="ARBA00038211"/>
    </source>
</evidence>
<dbReference type="InterPro" id="IPR011009">
    <property type="entry name" value="Kinase-like_dom_sf"/>
</dbReference>
<dbReference type="AlphaFoldDB" id="A0A444Z1V4"/>
<dbReference type="Proteomes" id="UP000289738">
    <property type="component" value="Chromosome B05"/>
</dbReference>
<proteinExistence type="inferred from homology"/>
<dbReference type="GO" id="GO:0006646">
    <property type="term" value="P:phosphatidylethanolamine biosynthetic process"/>
    <property type="evidence" value="ECO:0007669"/>
    <property type="project" value="TreeGrafter"/>
</dbReference>
<feature type="signal peptide" evidence="2">
    <location>
        <begin position="1"/>
        <end position="21"/>
    </location>
</feature>
<dbReference type="GO" id="GO:0005737">
    <property type="term" value="C:cytoplasm"/>
    <property type="evidence" value="ECO:0007669"/>
    <property type="project" value="TreeGrafter"/>
</dbReference>
<dbReference type="GO" id="GO:0004103">
    <property type="term" value="F:choline kinase activity"/>
    <property type="evidence" value="ECO:0007669"/>
    <property type="project" value="TreeGrafter"/>
</dbReference>
<dbReference type="PANTHER" id="PTHR22603">
    <property type="entry name" value="CHOLINE/ETHANOALAMINE KINASE"/>
    <property type="match status" value="1"/>
</dbReference>
<evidence type="ECO:0000313" key="3">
    <source>
        <dbReference type="EMBL" id="RYR08167.1"/>
    </source>
</evidence>
<name>A0A444Z1V4_ARAHY</name>
<accession>A0A444Z1V4</accession>
<dbReference type="GO" id="GO:0004305">
    <property type="term" value="F:ethanolamine kinase activity"/>
    <property type="evidence" value="ECO:0007669"/>
    <property type="project" value="TreeGrafter"/>
</dbReference>
<dbReference type="STRING" id="3818.A0A444Z1V4"/>
<comment type="similarity">
    <text evidence="1">Belongs to the choline/ethanolamine kinase family.</text>
</comment>
<dbReference type="Gene3D" id="3.30.200.20">
    <property type="entry name" value="Phosphorylase Kinase, domain 1"/>
    <property type="match status" value="1"/>
</dbReference>
<dbReference type="Pfam" id="PF01633">
    <property type="entry name" value="Choline_kinase"/>
    <property type="match status" value="1"/>
</dbReference>
<sequence>MGVLIPANLALNFFVLDKSLVLIGCSVEMVIKTVELLKGFASHEEIMEILATVAADLGDVIDVSFLQVKPLKGAMTNEVFEINLPAKSDGHLRRVLVRLYGEGVEVFFNREDEIQTFESISKHGQGPRLLGWFATDRVEEFIHARVYSVYNELDSNPTGSGCDSEEAAVEESNGNKDAMDLEIRSRGNVVGKLVRTKYHNEITFPLVINSSESKPIRFKNSCTYG</sequence>
<gene>
    <name evidence="3" type="ORF">Ahy_B05g075728</name>
</gene>
<reference evidence="3 4" key="1">
    <citation type="submission" date="2019-01" db="EMBL/GenBank/DDBJ databases">
        <title>Sequencing of cultivated peanut Arachis hypogaea provides insights into genome evolution and oil improvement.</title>
        <authorList>
            <person name="Chen X."/>
        </authorList>
    </citation>
    <scope>NUCLEOTIDE SEQUENCE [LARGE SCALE GENOMIC DNA]</scope>
    <source>
        <strain evidence="4">cv. Fuhuasheng</strain>
        <tissue evidence="3">Leaves</tissue>
    </source>
</reference>
<dbReference type="SUPFAM" id="SSF56112">
    <property type="entry name" value="Protein kinase-like (PK-like)"/>
    <property type="match status" value="1"/>
</dbReference>
<evidence type="ECO:0000256" key="2">
    <source>
        <dbReference type="SAM" id="SignalP"/>
    </source>
</evidence>
<dbReference type="EMBL" id="SDMP01000015">
    <property type="protein sequence ID" value="RYR08167.1"/>
    <property type="molecule type" value="Genomic_DNA"/>
</dbReference>
<keyword evidence="2" id="KW-0732">Signal</keyword>
<organism evidence="3 4">
    <name type="scientific">Arachis hypogaea</name>
    <name type="common">Peanut</name>
    <dbReference type="NCBI Taxonomy" id="3818"/>
    <lineage>
        <taxon>Eukaryota</taxon>
        <taxon>Viridiplantae</taxon>
        <taxon>Streptophyta</taxon>
        <taxon>Embryophyta</taxon>
        <taxon>Tracheophyta</taxon>
        <taxon>Spermatophyta</taxon>
        <taxon>Magnoliopsida</taxon>
        <taxon>eudicotyledons</taxon>
        <taxon>Gunneridae</taxon>
        <taxon>Pentapetalae</taxon>
        <taxon>rosids</taxon>
        <taxon>fabids</taxon>
        <taxon>Fabales</taxon>
        <taxon>Fabaceae</taxon>
        <taxon>Papilionoideae</taxon>
        <taxon>50 kb inversion clade</taxon>
        <taxon>dalbergioids sensu lato</taxon>
        <taxon>Dalbergieae</taxon>
        <taxon>Pterocarpus clade</taxon>
        <taxon>Arachis</taxon>
    </lineage>
</organism>